<evidence type="ECO:0000259" key="11">
    <source>
        <dbReference type="PROSITE" id="PS51671"/>
    </source>
</evidence>
<dbReference type="PROSITE" id="PS51671">
    <property type="entry name" value="ACT"/>
    <property type="match status" value="1"/>
</dbReference>
<keyword evidence="7" id="KW-0456">Lyase</keyword>
<dbReference type="InterPro" id="IPR045865">
    <property type="entry name" value="ACT-like_dom_sf"/>
</dbReference>
<dbReference type="Proteomes" id="UP000321558">
    <property type="component" value="Unassembled WGS sequence"/>
</dbReference>
<dbReference type="FunFam" id="3.40.190.10:FF:000034">
    <property type="entry name" value="Chorismate mutase/prephenate dehydratase"/>
    <property type="match status" value="1"/>
</dbReference>
<evidence type="ECO:0000313" key="12">
    <source>
        <dbReference type="EMBL" id="GEN89771.1"/>
    </source>
</evidence>
<dbReference type="GO" id="GO:0005737">
    <property type="term" value="C:cytoplasm"/>
    <property type="evidence" value="ECO:0007669"/>
    <property type="project" value="TreeGrafter"/>
</dbReference>
<evidence type="ECO:0000256" key="8">
    <source>
        <dbReference type="ARBA" id="ARBA00047848"/>
    </source>
</evidence>
<evidence type="ECO:0000256" key="5">
    <source>
        <dbReference type="ARBA" id="ARBA00023141"/>
    </source>
</evidence>
<dbReference type="EC" id="4.2.1.51" evidence="2"/>
<dbReference type="GO" id="GO:0004664">
    <property type="term" value="F:prephenate dehydratase activity"/>
    <property type="evidence" value="ECO:0007669"/>
    <property type="project" value="UniProtKB-EC"/>
</dbReference>
<feature type="site" description="Essential for prephenate dehydratase activity" evidence="9">
    <location>
        <position position="173"/>
    </location>
</feature>
<keyword evidence="13" id="KW-1185">Reference proteome</keyword>
<sequence length="289" mass="32600">MLIGYQGVEGSYSTIACQRFSGENNYQTKGFLTFRSLVDALLHDEVDYIALPVENSTSGPITRTIDLMKYLDVTVTDEIYVKIDHALITKHLIELSEITKVYSHPEALEQCYTYLSQYPHIEVLEHMDTAGAVEMVKHAEDDTIAAIAGSHAAELYGMTVLQENISDNPFNTTRFLFFKKEEDPVNQVQGKTSIYIEVNHSTGSLSDILNIFKKHDTNLLYLMSRPIQTKPFEYGFFIDIDNGLGNEALHMALKELKGICTYINILGSYRKGKIPAYKGVLQNETTFNS</sequence>
<dbReference type="PROSITE" id="PS51171">
    <property type="entry name" value="PREPHENATE_DEHYDR_3"/>
    <property type="match status" value="1"/>
</dbReference>
<evidence type="ECO:0000313" key="13">
    <source>
        <dbReference type="Proteomes" id="UP000321558"/>
    </source>
</evidence>
<dbReference type="GO" id="GO:0009094">
    <property type="term" value="P:L-phenylalanine biosynthetic process"/>
    <property type="evidence" value="ECO:0007669"/>
    <property type="project" value="UniProtKB-UniPathway"/>
</dbReference>
<dbReference type="Gene3D" id="3.40.190.10">
    <property type="entry name" value="Periplasmic binding protein-like II"/>
    <property type="match status" value="2"/>
</dbReference>
<name>A0A511ZQQ9_9BACI</name>
<evidence type="ECO:0000256" key="9">
    <source>
        <dbReference type="PIRSR" id="PIRSR001500-2"/>
    </source>
</evidence>
<gene>
    <name evidence="12" type="primary">pheA_2</name>
    <name evidence="12" type="ORF">OSO01_45100</name>
</gene>
<dbReference type="SUPFAM" id="SSF55021">
    <property type="entry name" value="ACT-like"/>
    <property type="match status" value="1"/>
</dbReference>
<dbReference type="InterPro" id="IPR008242">
    <property type="entry name" value="Chor_mutase/pphenate_deHydtase"/>
</dbReference>
<evidence type="ECO:0000259" key="10">
    <source>
        <dbReference type="PROSITE" id="PS51171"/>
    </source>
</evidence>
<dbReference type="UniPathway" id="UPA00121">
    <property type="reaction ID" value="UER00345"/>
</dbReference>
<organism evidence="12 13">
    <name type="scientific">Oceanobacillus sojae</name>
    <dbReference type="NCBI Taxonomy" id="582851"/>
    <lineage>
        <taxon>Bacteria</taxon>
        <taxon>Bacillati</taxon>
        <taxon>Bacillota</taxon>
        <taxon>Bacilli</taxon>
        <taxon>Bacillales</taxon>
        <taxon>Bacillaceae</taxon>
        <taxon>Oceanobacillus</taxon>
    </lineage>
</organism>
<keyword evidence="4" id="KW-0028">Amino-acid biosynthesis</keyword>
<feature type="domain" description="ACT" evidence="11">
    <location>
        <begin position="193"/>
        <end position="270"/>
    </location>
</feature>
<dbReference type="CDD" id="cd04905">
    <property type="entry name" value="ACT_CM-PDT"/>
    <property type="match status" value="1"/>
</dbReference>
<dbReference type="SUPFAM" id="SSF53850">
    <property type="entry name" value="Periplasmic binding protein-like II"/>
    <property type="match status" value="1"/>
</dbReference>
<dbReference type="RefSeq" id="WP_147212647.1">
    <property type="nucleotide sequence ID" value="NZ_BJYM01000029.1"/>
</dbReference>
<evidence type="ECO:0000256" key="2">
    <source>
        <dbReference type="ARBA" id="ARBA00013147"/>
    </source>
</evidence>
<dbReference type="PANTHER" id="PTHR21022">
    <property type="entry name" value="PREPHENATE DEHYDRATASE P PROTEIN"/>
    <property type="match status" value="1"/>
</dbReference>
<comment type="catalytic activity">
    <reaction evidence="8">
        <text>prephenate + H(+) = 3-phenylpyruvate + CO2 + H2O</text>
        <dbReference type="Rhea" id="RHEA:21648"/>
        <dbReference type="ChEBI" id="CHEBI:15377"/>
        <dbReference type="ChEBI" id="CHEBI:15378"/>
        <dbReference type="ChEBI" id="CHEBI:16526"/>
        <dbReference type="ChEBI" id="CHEBI:18005"/>
        <dbReference type="ChEBI" id="CHEBI:29934"/>
        <dbReference type="EC" id="4.2.1.51"/>
    </reaction>
</comment>
<feature type="domain" description="Prephenate dehydratase" evidence="10">
    <location>
        <begin position="2"/>
        <end position="180"/>
    </location>
</feature>
<comment type="pathway">
    <text evidence="1">Amino-acid biosynthesis; L-phenylalanine biosynthesis; phenylpyruvate from prephenate: step 1/1.</text>
</comment>
<accession>A0A511ZQQ9</accession>
<dbReference type="OrthoDB" id="9802281at2"/>
<dbReference type="PIRSF" id="PIRSF001500">
    <property type="entry name" value="Chor_mut_pdt_Ppr"/>
    <property type="match status" value="1"/>
</dbReference>
<evidence type="ECO:0000256" key="7">
    <source>
        <dbReference type="ARBA" id="ARBA00023239"/>
    </source>
</evidence>
<keyword evidence="5" id="KW-0057">Aromatic amino acid biosynthesis</keyword>
<protein>
    <recommendedName>
        <fullName evidence="3">Prephenate dehydratase</fullName>
        <ecNumber evidence="2">4.2.1.51</ecNumber>
    </recommendedName>
</protein>
<evidence type="ECO:0000256" key="1">
    <source>
        <dbReference type="ARBA" id="ARBA00004741"/>
    </source>
</evidence>
<evidence type="ECO:0000256" key="6">
    <source>
        <dbReference type="ARBA" id="ARBA00023222"/>
    </source>
</evidence>
<comment type="caution">
    <text evidence="12">The sequence shown here is derived from an EMBL/GenBank/DDBJ whole genome shotgun (WGS) entry which is preliminary data.</text>
</comment>
<dbReference type="InterPro" id="IPR001086">
    <property type="entry name" value="Preph_deHydtase"/>
</dbReference>
<reference evidence="12 13" key="1">
    <citation type="submission" date="2019-07" db="EMBL/GenBank/DDBJ databases">
        <title>Whole genome shotgun sequence of Oceanobacillus sojae NBRC 105379.</title>
        <authorList>
            <person name="Hosoyama A."/>
            <person name="Uohara A."/>
            <person name="Ohji S."/>
            <person name="Ichikawa N."/>
        </authorList>
    </citation>
    <scope>NUCLEOTIDE SEQUENCE [LARGE SCALE GENOMIC DNA]</scope>
    <source>
        <strain evidence="12 13">NBRC 105379</strain>
    </source>
</reference>
<dbReference type="Pfam" id="PF00800">
    <property type="entry name" value="PDT"/>
    <property type="match status" value="1"/>
</dbReference>
<dbReference type="Gene3D" id="3.30.70.260">
    <property type="match status" value="1"/>
</dbReference>
<dbReference type="AlphaFoldDB" id="A0A511ZQQ9"/>
<dbReference type="CDD" id="cd13631">
    <property type="entry name" value="PBP2_Ct-PDT_like"/>
    <property type="match status" value="1"/>
</dbReference>
<evidence type="ECO:0000256" key="4">
    <source>
        <dbReference type="ARBA" id="ARBA00022605"/>
    </source>
</evidence>
<keyword evidence="6" id="KW-0584">Phenylalanine biosynthesis</keyword>
<dbReference type="InterPro" id="IPR002912">
    <property type="entry name" value="ACT_dom"/>
</dbReference>
<dbReference type="EMBL" id="BJYM01000029">
    <property type="protein sequence ID" value="GEN89771.1"/>
    <property type="molecule type" value="Genomic_DNA"/>
</dbReference>
<dbReference type="STRING" id="582851.GCA_900162665_01991"/>
<proteinExistence type="predicted"/>
<dbReference type="PANTHER" id="PTHR21022:SF19">
    <property type="entry name" value="PREPHENATE DEHYDRATASE-RELATED"/>
    <property type="match status" value="1"/>
</dbReference>
<evidence type="ECO:0000256" key="3">
    <source>
        <dbReference type="ARBA" id="ARBA00021872"/>
    </source>
</evidence>